<comment type="caution">
    <text evidence="1">The sequence shown here is derived from an EMBL/GenBank/DDBJ whole genome shotgun (WGS) entry which is preliminary data.</text>
</comment>
<reference evidence="1 2" key="1">
    <citation type="submission" date="2014-12" db="EMBL/GenBank/DDBJ databases">
        <title>The genome sequence of Methanohalophilus portucalensis strain FDF1.</title>
        <authorList>
            <person name="Lai M.-C."/>
            <person name="Lai S.-J."/>
        </authorList>
    </citation>
    <scope>NUCLEOTIDE SEQUENCE [LARGE SCALE GENOMIC DNA]</scope>
    <source>
        <strain evidence="1 2">FDF-1</strain>
    </source>
</reference>
<evidence type="ECO:0000313" key="2">
    <source>
        <dbReference type="Proteomes" id="UP000185713"/>
    </source>
</evidence>
<dbReference type="EMBL" id="JWTK01000002">
    <property type="protein sequence ID" value="OJH49796.1"/>
    <property type="molecule type" value="Genomic_DNA"/>
</dbReference>
<dbReference type="Proteomes" id="UP000185713">
    <property type="component" value="Unassembled WGS sequence"/>
</dbReference>
<evidence type="ECO:0000313" key="1">
    <source>
        <dbReference type="EMBL" id="OJH49796.1"/>
    </source>
</evidence>
<organism evidence="1 2">
    <name type="scientific">Methanohalophilus portucalensis FDF-1</name>
    <dbReference type="NCBI Taxonomy" id="523843"/>
    <lineage>
        <taxon>Archaea</taxon>
        <taxon>Methanobacteriati</taxon>
        <taxon>Methanobacteriota</taxon>
        <taxon>Stenosarchaea group</taxon>
        <taxon>Methanomicrobia</taxon>
        <taxon>Methanosarcinales</taxon>
        <taxon>Methanosarcinaceae</taxon>
        <taxon>Methanohalophilus</taxon>
    </lineage>
</organism>
<proteinExistence type="predicted"/>
<accession>A0A1L9C5S8</accession>
<dbReference type="AlphaFoldDB" id="A0A1L9C5S8"/>
<protein>
    <submittedName>
        <fullName evidence="1">DNA repair and recombination protein RadB</fullName>
    </submittedName>
</protein>
<gene>
    <name evidence="1" type="ORF">MPF_0584</name>
</gene>
<dbReference type="STRING" id="523843.SAMN06264941_0761"/>
<name>A0A1L9C5S8_9EURY</name>
<sequence>MSKTIIQLERTGENKRKANLLKHRSRPEGLSREFIITEEGLE</sequence>